<dbReference type="PANTHER" id="PTHR21580:SF28">
    <property type="entry name" value="BOREALIN N-TERMINAL DOMAIN-CONTAINING PROTEIN-RELATED"/>
    <property type="match status" value="1"/>
</dbReference>
<name>A0ABR2KVH5_9EUKA</name>
<gene>
    <name evidence="2" type="ORF">M9Y10_023298</name>
</gene>
<evidence type="ECO:0000313" key="3">
    <source>
        <dbReference type="Proteomes" id="UP001470230"/>
    </source>
</evidence>
<dbReference type="Pfam" id="PF07004">
    <property type="entry name" value="SHIPPO-rpt"/>
    <property type="match status" value="5"/>
</dbReference>
<evidence type="ECO:0000256" key="1">
    <source>
        <dbReference type="SAM" id="MobiDB-lite"/>
    </source>
</evidence>
<dbReference type="EMBL" id="JAPFFF010000003">
    <property type="protein sequence ID" value="KAK8894858.1"/>
    <property type="molecule type" value="Genomic_DNA"/>
</dbReference>
<dbReference type="InterPro" id="IPR010736">
    <property type="entry name" value="SHIPPO-rpt"/>
</dbReference>
<accession>A0ABR2KVH5</accession>
<reference evidence="2 3" key="1">
    <citation type="submission" date="2024-04" db="EMBL/GenBank/DDBJ databases">
        <title>Tritrichomonas musculus Genome.</title>
        <authorList>
            <person name="Alves-Ferreira E."/>
            <person name="Grigg M."/>
            <person name="Lorenzi H."/>
            <person name="Galac M."/>
        </authorList>
    </citation>
    <scope>NUCLEOTIDE SEQUENCE [LARGE SCALE GENOMIC DNA]</scope>
    <source>
        <strain evidence="2 3">EAF2021</strain>
    </source>
</reference>
<sequence length="402" mass="43560">MTSTATIIHLTSKEQKFPSPADYAVPSTIGHDTPRYTIKHRPEDKNNTNTAGYTYNPNTIGTGLKKSLASRPKDPKVEPTPGPSYVPPPFGQNSPRVALHGKSVEKRTLGVDSPGPGKYDTNVSSSSPRWTVGNRKFAEEKPSGPGPGKYNPNYDNVLSNAPQTHIRSKVGDQKPQITPGPYNVPHQLDTKSSVFHRRGKELSHDNFPGPGKYTINSQFGQGSPRYTVRPRCSIKDDVSGAPYQKLPDITGNESPKYSFSTRGRSLSTDSTPGPNYMPPPFAQGSIKHSLTSKHELKSEISPGPGPGKYNAQAEGSRGPKYTIKARNFGKDTGTVEGPGPGKYNPDYDKVLPSPPKTNIHTRVDSKIVNESPGYFQAHPVDSGPKFTIGRKVDHSVVPGLLS</sequence>
<feature type="region of interest" description="Disordered" evidence="1">
    <location>
        <begin position="238"/>
        <end position="275"/>
    </location>
</feature>
<keyword evidence="3" id="KW-1185">Reference proteome</keyword>
<feature type="region of interest" description="Disordered" evidence="1">
    <location>
        <begin position="1"/>
        <end position="152"/>
    </location>
</feature>
<evidence type="ECO:0000313" key="2">
    <source>
        <dbReference type="EMBL" id="KAK8894858.1"/>
    </source>
</evidence>
<dbReference type="PANTHER" id="PTHR21580">
    <property type="entry name" value="SHIPPO-1-RELATED"/>
    <property type="match status" value="1"/>
</dbReference>
<organism evidence="2 3">
    <name type="scientific">Tritrichomonas musculus</name>
    <dbReference type="NCBI Taxonomy" id="1915356"/>
    <lineage>
        <taxon>Eukaryota</taxon>
        <taxon>Metamonada</taxon>
        <taxon>Parabasalia</taxon>
        <taxon>Tritrichomonadida</taxon>
        <taxon>Tritrichomonadidae</taxon>
        <taxon>Tritrichomonas</taxon>
    </lineage>
</organism>
<comment type="caution">
    <text evidence="2">The sequence shown here is derived from an EMBL/GenBank/DDBJ whole genome shotgun (WGS) entry which is preliminary data.</text>
</comment>
<feature type="compositionally biased region" description="Pro residues" evidence="1">
    <location>
        <begin position="78"/>
        <end position="90"/>
    </location>
</feature>
<feature type="region of interest" description="Disordered" evidence="1">
    <location>
        <begin position="296"/>
        <end position="361"/>
    </location>
</feature>
<proteinExistence type="predicted"/>
<feature type="region of interest" description="Disordered" evidence="1">
    <location>
        <begin position="202"/>
        <end position="226"/>
    </location>
</feature>
<feature type="compositionally biased region" description="Polar residues" evidence="1">
    <location>
        <begin position="47"/>
        <end position="61"/>
    </location>
</feature>
<feature type="compositionally biased region" description="Polar residues" evidence="1">
    <location>
        <begin position="251"/>
        <end position="273"/>
    </location>
</feature>
<protein>
    <submittedName>
        <fullName evidence="2">Outer dense fiber protein 3-like protein 2</fullName>
    </submittedName>
</protein>
<dbReference type="Proteomes" id="UP001470230">
    <property type="component" value="Unassembled WGS sequence"/>
</dbReference>
<dbReference type="InterPro" id="IPR051291">
    <property type="entry name" value="CIMAP"/>
</dbReference>